<keyword evidence="1 4" id="KW-0812">Transmembrane</keyword>
<name>B1T474_9BURK</name>
<accession>B1T474</accession>
<dbReference type="GO" id="GO:0005886">
    <property type="term" value="C:plasma membrane"/>
    <property type="evidence" value="ECO:0007669"/>
    <property type="project" value="TreeGrafter"/>
</dbReference>
<keyword evidence="2 4" id="KW-1133">Transmembrane helix</keyword>
<evidence type="ECO:0000313" key="5">
    <source>
        <dbReference type="EMBL" id="EDT41629.1"/>
    </source>
</evidence>
<feature type="transmembrane region" description="Helical" evidence="4">
    <location>
        <begin position="69"/>
        <end position="85"/>
    </location>
</feature>
<dbReference type="AlphaFoldDB" id="B1T474"/>
<feature type="transmembrane region" description="Helical" evidence="4">
    <location>
        <begin position="91"/>
        <end position="116"/>
    </location>
</feature>
<evidence type="ECO:0000256" key="2">
    <source>
        <dbReference type="ARBA" id="ARBA00022989"/>
    </source>
</evidence>
<dbReference type="Gene3D" id="1.20.1250.20">
    <property type="entry name" value="MFS general substrate transporter like domains"/>
    <property type="match status" value="2"/>
</dbReference>
<evidence type="ECO:0000256" key="4">
    <source>
        <dbReference type="SAM" id="Phobius"/>
    </source>
</evidence>
<feature type="transmembrane region" description="Helical" evidence="4">
    <location>
        <begin position="36"/>
        <end position="57"/>
    </location>
</feature>
<proteinExistence type="predicted"/>
<protein>
    <submittedName>
        <fullName evidence="5">Major facilitator superfamily MFS_1</fullName>
    </submittedName>
</protein>
<feature type="transmembrane region" description="Helical" evidence="4">
    <location>
        <begin position="347"/>
        <end position="367"/>
    </location>
</feature>
<feature type="transmembrane region" description="Helical" evidence="4">
    <location>
        <begin position="258"/>
        <end position="277"/>
    </location>
</feature>
<feature type="transmembrane region" description="Helical" evidence="4">
    <location>
        <begin position="321"/>
        <end position="341"/>
    </location>
</feature>
<feature type="transmembrane region" description="Helical" evidence="4">
    <location>
        <begin position="160"/>
        <end position="180"/>
    </location>
</feature>
<reference evidence="5 6" key="1">
    <citation type="submission" date="2008-03" db="EMBL/GenBank/DDBJ databases">
        <title>Sequencing of the draft genome and assembly of Burkholderia ambifaria MEX-5.</title>
        <authorList>
            <consortium name="US DOE Joint Genome Institute (JGI-PGF)"/>
            <person name="Copeland A."/>
            <person name="Lucas S."/>
            <person name="Lapidus A."/>
            <person name="Glavina del Rio T."/>
            <person name="Dalin E."/>
            <person name="Tice H."/>
            <person name="Bruce D."/>
            <person name="Goodwin L."/>
            <person name="Pitluck S."/>
            <person name="Larimer F."/>
            <person name="Land M.L."/>
            <person name="Hauser L."/>
            <person name="Tiedje J."/>
            <person name="Richardson P."/>
        </authorList>
    </citation>
    <scope>NUCLEOTIDE SEQUENCE [LARGE SCALE GENOMIC DNA]</scope>
    <source>
        <strain evidence="5 6">MEX-5</strain>
    </source>
</reference>
<feature type="transmembrane region" description="Helical" evidence="4">
    <location>
        <begin position="128"/>
        <end position="148"/>
    </location>
</feature>
<dbReference type="InterPro" id="IPR011701">
    <property type="entry name" value="MFS"/>
</dbReference>
<dbReference type="EMBL" id="ABLK01000068">
    <property type="protein sequence ID" value="EDT41629.1"/>
    <property type="molecule type" value="Genomic_DNA"/>
</dbReference>
<dbReference type="PATRIC" id="fig|396597.7.peg.5497"/>
<dbReference type="PANTHER" id="PTHR23521">
    <property type="entry name" value="TRANSPORTER MFS SUPERFAMILY"/>
    <property type="match status" value="1"/>
</dbReference>
<organism evidence="5 6">
    <name type="scientific">Burkholderia ambifaria MEX-5</name>
    <dbReference type="NCBI Taxonomy" id="396597"/>
    <lineage>
        <taxon>Bacteria</taxon>
        <taxon>Pseudomonadati</taxon>
        <taxon>Pseudomonadota</taxon>
        <taxon>Betaproteobacteria</taxon>
        <taxon>Burkholderiales</taxon>
        <taxon>Burkholderiaceae</taxon>
        <taxon>Burkholderia</taxon>
        <taxon>Burkholderia cepacia complex</taxon>
    </lineage>
</organism>
<comment type="caution">
    <text evidence="5">The sequence shown here is derived from an EMBL/GenBank/DDBJ whole genome shotgun (WGS) entry which is preliminary data.</text>
</comment>
<evidence type="ECO:0000313" key="6">
    <source>
        <dbReference type="Proteomes" id="UP000004814"/>
    </source>
</evidence>
<keyword evidence="3 4" id="KW-0472">Membrane</keyword>
<dbReference type="Proteomes" id="UP000004814">
    <property type="component" value="Unassembled WGS sequence"/>
</dbReference>
<sequence>MMKRSVLIIIATAFMSVAFGYTMPLLALTLKSAGATQTQIGISACAPSLAIILTGFSSRRLIELLGYKKILAFSTLVLCSGLFILEQSNNLYVWFAVRACIGATNGMLWIALESLLNHSTPALIKGRVIGIYTAATTFSLAMGSMIPIDTAALERAFFTSALLFCIGVAICYLSGSLILPEEKGATLGLAVKSLGKMPVECAIATCGGALVAAQITLLPASTPVNMNGLTGKDLLSTTLLGSAVAQILMGITADKLGVYKSAFIITTAGILLSHLMWMSGHGVGSEVLYFLWGGICSVLYGLALIMFGLRARPDELMTGNAGLLLLYETGSLLGPVTGGVLHDILGISSLPIVSALAFYIILSFLIFNKQTKIIVLLRGIIEFKR</sequence>
<dbReference type="GO" id="GO:0022857">
    <property type="term" value="F:transmembrane transporter activity"/>
    <property type="evidence" value="ECO:0007669"/>
    <property type="project" value="InterPro"/>
</dbReference>
<gene>
    <name evidence="5" type="ORF">BamMEX5DRAFT_2590</name>
</gene>
<dbReference type="InterPro" id="IPR036259">
    <property type="entry name" value="MFS_trans_sf"/>
</dbReference>
<dbReference type="PANTHER" id="PTHR23521:SF2">
    <property type="entry name" value="TRANSPORTER MFS SUPERFAMILY"/>
    <property type="match status" value="1"/>
</dbReference>
<feature type="transmembrane region" description="Helical" evidence="4">
    <location>
        <begin position="289"/>
        <end position="309"/>
    </location>
</feature>
<dbReference type="Pfam" id="PF07690">
    <property type="entry name" value="MFS_1"/>
    <property type="match status" value="1"/>
</dbReference>
<evidence type="ECO:0000256" key="3">
    <source>
        <dbReference type="ARBA" id="ARBA00023136"/>
    </source>
</evidence>
<dbReference type="SUPFAM" id="SSF103473">
    <property type="entry name" value="MFS general substrate transporter"/>
    <property type="match status" value="1"/>
</dbReference>
<evidence type="ECO:0000256" key="1">
    <source>
        <dbReference type="ARBA" id="ARBA00022692"/>
    </source>
</evidence>